<dbReference type="EMBL" id="QEKH01000002">
    <property type="protein sequence ID" value="PVY45476.1"/>
    <property type="molecule type" value="Genomic_DNA"/>
</dbReference>
<evidence type="ECO:0000256" key="7">
    <source>
        <dbReference type="ARBA" id="ARBA00022989"/>
    </source>
</evidence>
<dbReference type="GO" id="GO:0042910">
    <property type="term" value="F:xenobiotic transmembrane transporter activity"/>
    <property type="evidence" value="ECO:0007669"/>
    <property type="project" value="InterPro"/>
</dbReference>
<dbReference type="Proteomes" id="UP000245959">
    <property type="component" value="Unassembled WGS sequence"/>
</dbReference>
<keyword evidence="8 10" id="KW-0472">Membrane</keyword>
<dbReference type="PANTHER" id="PTHR43823:SF3">
    <property type="entry name" value="MULTIDRUG EXPORT PROTEIN MEPA"/>
    <property type="match status" value="1"/>
</dbReference>
<name>A0A2U1B9Y8_9BACT</name>
<dbReference type="InterPro" id="IPR002528">
    <property type="entry name" value="MATE_fam"/>
</dbReference>
<evidence type="ECO:0000256" key="8">
    <source>
        <dbReference type="ARBA" id="ARBA00023136"/>
    </source>
</evidence>
<protein>
    <recommendedName>
        <fullName evidence="3">Multidrug export protein MepA</fullName>
    </recommendedName>
</protein>
<comment type="similarity">
    <text evidence="2">Belongs to the multi antimicrobial extrusion (MATE) (TC 2.A.66.1) family. MepA subfamily.</text>
</comment>
<dbReference type="NCBIfam" id="TIGR00797">
    <property type="entry name" value="matE"/>
    <property type="match status" value="1"/>
</dbReference>
<feature type="transmembrane region" description="Helical" evidence="10">
    <location>
        <begin position="325"/>
        <end position="345"/>
    </location>
</feature>
<evidence type="ECO:0000256" key="6">
    <source>
        <dbReference type="ARBA" id="ARBA00022692"/>
    </source>
</evidence>
<evidence type="ECO:0000256" key="4">
    <source>
        <dbReference type="ARBA" id="ARBA00022448"/>
    </source>
</evidence>
<dbReference type="GO" id="GO:0005886">
    <property type="term" value="C:plasma membrane"/>
    <property type="evidence" value="ECO:0007669"/>
    <property type="project" value="UniProtKB-SubCell"/>
</dbReference>
<organism evidence="11 12">
    <name type="scientific">Victivallis vadensis</name>
    <dbReference type="NCBI Taxonomy" id="172901"/>
    <lineage>
        <taxon>Bacteria</taxon>
        <taxon>Pseudomonadati</taxon>
        <taxon>Lentisphaerota</taxon>
        <taxon>Lentisphaeria</taxon>
        <taxon>Victivallales</taxon>
        <taxon>Victivallaceae</taxon>
        <taxon>Victivallis</taxon>
    </lineage>
</organism>
<dbReference type="InterPro" id="IPR048279">
    <property type="entry name" value="MdtK-like"/>
</dbReference>
<proteinExistence type="inferred from homology"/>
<evidence type="ECO:0000313" key="12">
    <source>
        <dbReference type="Proteomes" id="UP000245959"/>
    </source>
</evidence>
<keyword evidence="9" id="KW-0046">Antibiotic resistance</keyword>
<sequence length="468" mass="50463">MNQERSEAEQRQFRRMTETPVPRLVSALAVPTILSMLITTFYNMVDTFFVAKLGTSAAGAVGIVFAMMALIQAVGFMIGVGCGSSVSRALGRQDREAADRFGSSAFLMSLVFGLTLTVIGLVFNSGLMRLLGATPTILPYARDYAKYIFAGTVLMCSSFVLNNILRAEGKAVLSMVGLGVGGLLNIGLDPLFIFTFGLGIAGAALATLISQAVSFGILLYFFIAKKSITRLSFGSISRRWSDYLEILKIGSSSFCRQGLAGISTVALNVTAGGYGDAAVAAMSIVGRVFHFLLSALIGFGQGFQPVAGYNYGAKRFDRVREAFRFTVKTGTVFLTCLGALGFWFAPEVISLFQSDDPAVIEIGATAFRAQCLALPLQSTIVLSNMLFQSVGKAFQALFISATRQGIYFLPLILILPCFFGLGGVEYTQPISDLLAFSSCVPFLVFFFRELRQREKQLIPLPDTSELKA</sequence>
<dbReference type="PANTHER" id="PTHR43823">
    <property type="entry name" value="SPORULATION PROTEIN YKVU"/>
    <property type="match status" value="1"/>
</dbReference>
<dbReference type="PIRSF" id="PIRSF006603">
    <property type="entry name" value="DinF"/>
    <property type="match status" value="1"/>
</dbReference>
<keyword evidence="4" id="KW-0813">Transport</keyword>
<dbReference type="RefSeq" id="WP_116882506.1">
    <property type="nucleotide sequence ID" value="NZ_CABMMC010000065.1"/>
</dbReference>
<feature type="transmembrane region" description="Helical" evidence="10">
    <location>
        <begin position="430"/>
        <end position="447"/>
    </location>
</feature>
<dbReference type="GO" id="GO:0015297">
    <property type="term" value="F:antiporter activity"/>
    <property type="evidence" value="ECO:0007669"/>
    <property type="project" value="InterPro"/>
</dbReference>
<evidence type="ECO:0000256" key="10">
    <source>
        <dbReference type="SAM" id="Phobius"/>
    </source>
</evidence>
<gene>
    <name evidence="11" type="ORF">C8D82_10247</name>
</gene>
<dbReference type="Pfam" id="PF01554">
    <property type="entry name" value="MatE"/>
    <property type="match status" value="2"/>
</dbReference>
<dbReference type="AlphaFoldDB" id="A0A2U1B9Y8"/>
<feature type="transmembrane region" description="Helical" evidence="10">
    <location>
        <begin position="57"/>
        <end position="80"/>
    </location>
</feature>
<dbReference type="InterPro" id="IPR045070">
    <property type="entry name" value="MATE_MepA-like"/>
</dbReference>
<evidence type="ECO:0000256" key="9">
    <source>
        <dbReference type="ARBA" id="ARBA00023251"/>
    </source>
</evidence>
<keyword evidence="7 10" id="KW-1133">Transmembrane helix</keyword>
<comment type="caution">
    <text evidence="11">The sequence shown here is derived from an EMBL/GenBank/DDBJ whole genome shotgun (WGS) entry which is preliminary data.</text>
</comment>
<keyword evidence="6 10" id="KW-0812">Transmembrane</keyword>
<feature type="transmembrane region" description="Helical" evidence="10">
    <location>
        <begin position="172"/>
        <end position="194"/>
    </location>
</feature>
<evidence type="ECO:0000256" key="2">
    <source>
        <dbReference type="ARBA" id="ARBA00008417"/>
    </source>
</evidence>
<feature type="transmembrane region" description="Helical" evidence="10">
    <location>
        <begin position="21"/>
        <end position="45"/>
    </location>
</feature>
<dbReference type="GeneID" id="78293837"/>
<evidence type="ECO:0000256" key="5">
    <source>
        <dbReference type="ARBA" id="ARBA00022475"/>
    </source>
</evidence>
<accession>A0A2U1B9Y8</accession>
<reference evidence="11 12" key="1">
    <citation type="submission" date="2018-04" db="EMBL/GenBank/DDBJ databases">
        <title>Genomic Encyclopedia of Type Strains, Phase IV (KMG-IV): sequencing the most valuable type-strain genomes for metagenomic binning, comparative biology and taxonomic classification.</title>
        <authorList>
            <person name="Goeker M."/>
        </authorList>
    </citation>
    <scope>NUCLEOTIDE SEQUENCE [LARGE SCALE GENOMIC DNA]</scope>
    <source>
        <strain evidence="11 12">DSM 14823</strain>
    </source>
</reference>
<evidence type="ECO:0000313" key="11">
    <source>
        <dbReference type="EMBL" id="PVY45476.1"/>
    </source>
</evidence>
<keyword evidence="5" id="KW-1003">Cell membrane</keyword>
<dbReference type="InterPro" id="IPR051327">
    <property type="entry name" value="MATE_MepA_subfamily"/>
</dbReference>
<comment type="subcellular location">
    <subcellularLocation>
        <location evidence="1">Cell membrane</location>
        <topology evidence="1">Multi-pass membrane protein</topology>
    </subcellularLocation>
</comment>
<feature type="transmembrane region" description="Helical" evidence="10">
    <location>
        <begin position="144"/>
        <end position="165"/>
    </location>
</feature>
<feature type="transmembrane region" description="Helical" evidence="10">
    <location>
        <begin position="200"/>
        <end position="223"/>
    </location>
</feature>
<feature type="transmembrane region" description="Helical" evidence="10">
    <location>
        <begin position="101"/>
        <end position="124"/>
    </location>
</feature>
<dbReference type="OrthoDB" id="9811110at2"/>
<evidence type="ECO:0000256" key="3">
    <source>
        <dbReference type="ARBA" id="ARBA00022106"/>
    </source>
</evidence>
<dbReference type="GO" id="GO:0046677">
    <property type="term" value="P:response to antibiotic"/>
    <property type="evidence" value="ECO:0007669"/>
    <property type="project" value="UniProtKB-KW"/>
</dbReference>
<dbReference type="CDD" id="cd13143">
    <property type="entry name" value="MATE_MepA_like"/>
    <property type="match status" value="1"/>
</dbReference>
<evidence type="ECO:0000256" key="1">
    <source>
        <dbReference type="ARBA" id="ARBA00004651"/>
    </source>
</evidence>
<keyword evidence="12" id="KW-1185">Reference proteome</keyword>
<feature type="transmembrane region" description="Helical" evidence="10">
    <location>
        <begin position="406"/>
        <end position="424"/>
    </location>
</feature>